<feature type="transmembrane region" description="Helical" evidence="1">
    <location>
        <begin position="44"/>
        <end position="63"/>
    </location>
</feature>
<proteinExistence type="predicted"/>
<comment type="caution">
    <text evidence="2">The sequence shown here is derived from an EMBL/GenBank/DDBJ whole genome shotgun (WGS) entry which is preliminary data.</text>
</comment>
<name>A0A7J7K1Q4_BUGNE</name>
<sequence>MIVCREKKESTKTLAINSSIFNSIVVLVALRFTLQQPDADLASAAALAVLYFTPVPFVLMFIIERCRKILLSHFDRTNMEKEQKRAMLKSFSTITQNAFHMGGLDATEVQMAVPSNLPDENGDKRKLLKSQSQSLGISPHIVTNSSFTDITPEENNLL</sequence>
<keyword evidence="1" id="KW-0472">Membrane</keyword>
<keyword evidence="1" id="KW-0812">Transmembrane</keyword>
<reference evidence="2" key="1">
    <citation type="submission" date="2020-06" db="EMBL/GenBank/DDBJ databases">
        <title>Draft genome of Bugula neritina, a colonial animal packing powerful symbionts and potential medicines.</title>
        <authorList>
            <person name="Rayko M."/>
        </authorList>
    </citation>
    <scope>NUCLEOTIDE SEQUENCE [LARGE SCALE GENOMIC DNA]</scope>
    <source>
        <strain evidence="2">Kwan_BN1</strain>
    </source>
</reference>
<dbReference type="EMBL" id="VXIV02001593">
    <property type="protein sequence ID" value="KAF6031526.1"/>
    <property type="molecule type" value="Genomic_DNA"/>
</dbReference>
<gene>
    <name evidence="2" type="ORF">EB796_010158</name>
</gene>
<keyword evidence="1" id="KW-1133">Transmembrane helix</keyword>
<protein>
    <submittedName>
        <fullName evidence="2">Uncharacterized protein</fullName>
    </submittedName>
</protein>
<feature type="transmembrane region" description="Helical" evidence="1">
    <location>
        <begin position="14"/>
        <end position="32"/>
    </location>
</feature>
<organism evidence="2 3">
    <name type="scientific">Bugula neritina</name>
    <name type="common">Brown bryozoan</name>
    <name type="synonym">Sertularia neritina</name>
    <dbReference type="NCBI Taxonomy" id="10212"/>
    <lineage>
        <taxon>Eukaryota</taxon>
        <taxon>Metazoa</taxon>
        <taxon>Spiralia</taxon>
        <taxon>Lophotrochozoa</taxon>
        <taxon>Bryozoa</taxon>
        <taxon>Gymnolaemata</taxon>
        <taxon>Cheilostomatida</taxon>
        <taxon>Flustrina</taxon>
        <taxon>Buguloidea</taxon>
        <taxon>Bugulidae</taxon>
        <taxon>Bugula</taxon>
    </lineage>
</organism>
<evidence type="ECO:0000256" key="1">
    <source>
        <dbReference type="SAM" id="Phobius"/>
    </source>
</evidence>
<dbReference type="AlphaFoldDB" id="A0A7J7K1Q4"/>
<dbReference type="Proteomes" id="UP000593567">
    <property type="component" value="Unassembled WGS sequence"/>
</dbReference>
<accession>A0A7J7K1Q4</accession>
<evidence type="ECO:0000313" key="2">
    <source>
        <dbReference type="EMBL" id="KAF6031526.1"/>
    </source>
</evidence>
<evidence type="ECO:0000313" key="3">
    <source>
        <dbReference type="Proteomes" id="UP000593567"/>
    </source>
</evidence>
<keyword evidence="3" id="KW-1185">Reference proteome</keyword>
<dbReference type="OrthoDB" id="203097at2759"/>